<keyword evidence="3" id="KW-0460">Magnesium</keyword>
<keyword evidence="2 4" id="KW-0378">Hydrolase</keyword>
<gene>
    <name evidence="4" type="ORF">DNJ96_11805</name>
</gene>
<evidence type="ECO:0000313" key="4">
    <source>
        <dbReference type="EMBL" id="TBU95756.1"/>
    </source>
</evidence>
<proteinExistence type="predicted"/>
<comment type="cofactor">
    <cofactor evidence="1">
        <name>Mg(2+)</name>
        <dbReference type="ChEBI" id="CHEBI:18420"/>
    </cofactor>
</comment>
<reference evidence="4 5" key="1">
    <citation type="submission" date="2018-06" db="EMBL/GenBank/DDBJ databases">
        <title>Three novel Pseudomonas species isolated from symptomatic oak.</title>
        <authorList>
            <person name="Bueno-Gonzalez V."/>
            <person name="Brady C."/>
        </authorList>
    </citation>
    <scope>NUCLEOTIDE SEQUENCE [LARGE SCALE GENOMIC DNA]</scope>
    <source>
        <strain evidence="4 5">P17C</strain>
    </source>
</reference>
<dbReference type="SFLD" id="SFLDS00003">
    <property type="entry name" value="Haloacid_Dehalogenase"/>
    <property type="match status" value="1"/>
</dbReference>
<dbReference type="Proteomes" id="UP000292639">
    <property type="component" value="Unassembled WGS sequence"/>
</dbReference>
<evidence type="ECO:0000256" key="1">
    <source>
        <dbReference type="ARBA" id="ARBA00001946"/>
    </source>
</evidence>
<dbReference type="GO" id="GO:0016787">
    <property type="term" value="F:hydrolase activity"/>
    <property type="evidence" value="ECO:0007669"/>
    <property type="project" value="UniProtKB-KW"/>
</dbReference>
<dbReference type="EMBL" id="QJUP01000015">
    <property type="protein sequence ID" value="TBU95756.1"/>
    <property type="molecule type" value="Genomic_DNA"/>
</dbReference>
<dbReference type="PRINTS" id="PR00413">
    <property type="entry name" value="HADHALOGNASE"/>
</dbReference>
<dbReference type="SFLD" id="SFLDG01129">
    <property type="entry name" value="C1.5:_HAD__Beta-PGM__Phosphata"/>
    <property type="match status" value="1"/>
</dbReference>
<sequence>MKIQLLTFDLDDTLWDNRPVIANAEQAMRDWLRRHAPASEGISIEHFRQVRQQVLDEQPLLRHRLSSLRRQTLQRVLREDGYEDSQAMLLAEGAFQAMLEARHRIELFSDTLPTLETLASRYRLAVITNGNADIHRLGLGDYFSFTLCAEELGVGKPDPRPFREALRRAGVEAQAAVHIGDDPANDIAGAQDVGMRAVWFNPSGQGWPLQGGPDARVAALAELPGTLHKLEA</sequence>
<evidence type="ECO:0000256" key="3">
    <source>
        <dbReference type="ARBA" id="ARBA00022842"/>
    </source>
</evidence>
<protein>
    <submittedName>
        <fullName evidence="4">HAD family hydrolase</fullName>
    </submittedName>
</protein>
<dbReference type="NCBIfam" id="TIGR01509">
    <property type="entry name" value="HAD-SF-IA-v3"/>
    <property type="match status" value="1"/>
</dbReference>
<dbReference type="Gene3D" id="3.40.50.1000">
    <property type="entry name" value="HAD superfamily/HAD-like"/>
    <property type="match status" value="1"/>
</dbReference>
<organism evidence="4 5">
    <name type="scientific">Stutzerimonas kirkiae</name>
    <dbReference type="NCBI Taxonomy" id="2211392"/>
    <lineage>
        <taxon>Bacteria</taxon>
        <taxon>Pseudomonadati</taxon>
        <taxon>Pseudomonadota</taxon>
        <taxon>Gammaproteobacteria</taxon>
        <taxon>Pseudomonadales</taxon>
        <taxon>Pseudomonadaceae</taxon>
        <taxon>Stutzerimonas</taxon>
    </lineage>
</organism>
<dbReference type="InterPro" id="IPR006439">
    <property type="entry name" value="HAD-SF_hydro_IA"/>
</dbReference>
<comment type="caution">
    <text evidence="4">The sequence shown here is derived from an EMBL/GenBank/DDBJ whole genome shotgun (WGS) entry which is preliminary data.</text>
</comment>
<dbReference type="Gene3D" id="1.20.120.1600">
    <property type="match status" value="1"/>
</dbReference>
<name>A0A4Q9R5E9_9GAMM</name>
<dbReference type="AlphaFoldDB" id="A0A4Q9R5E9"/>
<accession>A0A4Q9R5E9</accession>
<evidence type="ECO:0000256" key="2">
    <source>
        <dbReference type="ARBA" id="ARBA00022801"/>
    </source>
</evidence>
<dbReference type="InterPro" id="IPR023214">
    <property type="entry name" value="HAD_sf"/>
</dbReference>
<evidence type="ECO:0000313" key="5">
    <source>
        <dbReference type="Proteomes" id="UP000292639"/>
    </source>
</evidence>
<dbReference type="PANTHER" id="PTHR46470:SF4">
    <property type="entry name" value="5-AMINO-6-(5-PHOSPHO-D-RIBITYLAMINO)URACIL PHOSPHATASE YIGB"/>
    <property type="match status" value="1"/>
</dbReference>
<dbReference type="Pfam" id="PF00702">
    <property type="entry name" value="Hydrolase"/>
    <property type="match status" value="1"/>
</dbReference>
<keyword evidence="5" id="KW-1185">Reference proteome</keyword>
<dbReference type="GO" id="GO:0009231">
    <property type="term" value="P:riboflavin biosynthetic process"/>
    <property type="evidence" value="ECO:0007669"/>
    <property type="project" value="TreeGrafter"/>
</dbReference>
<dbReference type="NCBIfam" id="TIGR01549">
    <property type="entry name" value="HAD-SF-IA-v1"/>
    <property type="match status" value="1"/>
</dbReference>
<dbReference type="SUPFAM" id="SSF56784">
    <property type="entry name" value="HAD-like"/>
    <property type="match status" value="1"/>
</dbReference>
<dbReference type="InterPro" id="IPR051400">
    <property type="entry name" value="HAD-like_hydrolase"/>
</dbReference>
<dbReference type="PANTHER" id="PTHR46470">
    <property type="entry name" value="N-ACYLNEURAMINATE-9-PHOSPHATASE"/>
    <property type="match status" value="1"/>
</dbReference>
<dbReference type="InterPro" id="IPR036412">
    <property type="entry name" value="HAD-like_sf"/>
</dbReference>
<dbReference type="OrthoDB" id="367448at2"/>
<dbReference type="RefSeq" id="WP_131184335.1">
    <property type="nucleotide sequence ID" value="NZ_QJUO01000012.1"/>
</dbReference>